<dbReference type="InterPro" id="IPR039422">
    <property type="entry name" value="MarR/SlyA-like"/>
</dbReference>
<evidence type="ECO:0000313" key="3">
    <source>
        <dbReference type="Proteomes" id="UP001049518"/>
    </source>
</evidence>
<proteinExistence type="predicted"/>
<dbReference type="Proteomes" id="UP001049518">
    <property type="component" value="Chromosome"/>
</dbReference>
<dbReference type="EMBL" id="CP059572">
    <property type="protein sequence ID" value="QXJ26898.1"/>
    <property type="molecule type" value="Genomic_DNA"/>
</dbReference>
<keyword evidence="3" id="KW-1185">Reference proteome</keyword>
<dbReference type="InterPro" id="IPR036390">
    <property type="entry name" value="WH_DNA-bd_sf"/>
</dbReference>
<evidence type="ECO:0000259" key="1">
    <source>
        <dbReference type="PROSITE" id="PS50995"/>
    </source>
</evidence>
<dbReference type="InterPro" id="IPR000835">
    <property type="entry name" value="HTH_MarR-typ"/>
</dbReference>
<feature type="domain" description="HTH marR-type" evidence="1">
    <location>
        <begin position="9"/>
        <end position="145"/>
    </location>
</feature>
<gene>
    <name evidence="2" type="ORF">AGRA3207_006425</name>
</gene>
<dbReference type="Gene3D" id="1.10.10.10">
    <property type="entry name" value="Winged helix-like DNA-binding domain superfamily/Winged helix DNA-binding domain"/>
    <property type="match status" value="1"/>
</dbReference>
<dbReference type="InterPro" id="IPR036388">
    <property type="entry name" value="WH-like_DNA-bd_sf"/>
</dbReference>
<dbReference type="Pfam" id="PF12802">
    <property type="entry name" value="MarR_2"/>
    <property type="match status" value="1"/>
</dbReference>
<dbReference type="PROSITE" id="PS50995">
    <property type="entry name" value="HTH_MARR_2"/>
    <property type="match status" value="1"/>
</dbReference>
<dbReference type="SMART" id="SM00347">
    <property type="entry name" value="HTH_MARR"/>
    <property type="match status" value="1"/>
</dbReference>
<reference evidence="2" key="1">
    <citation type="submission" date="2020-07" db="EMBL/GenBank/DDBJ databases">
        <authorList>
            <person name="Tarantini F.S."/>
            <person name="Hong K.W."/>
            <person name="Chan K.G."/>
        </authorList>
    </citation>
    <scope>NUCLEOTIDE SEQUENCE</scope>
    <source>
        <strain evidence="2">32-07</strain>
    </source>
</reference>
<protein>
    <submittedName>
        <fullName evidence="2">MarR family transcriptional regulator</fullName>
    </submittedName>
</protein>
<dbReference type="PANTHER" id="PTHR33164:SF43">
    <property type="entry name" value="HTH-TYPE TRANSCRIPTIONAL REPRESSOR YETL"/>
    <property type="match status" value="1"/>
</dbReference>
<accession>A0ABX8R7T7</accession>
<name>A0ABX8R7T7_9ACTN</name>
<dbReference type="SUPFAM" id="SSF46785">
    <property type="entry name" value="Winged helix' DNA-binding domain"/>
    <property type="match status" value="1"/>
</dbReference>
<dbReference type="PANTHER" id="PTHR33164">
    <property type="entry name" value="TRANSCRIPTIONAL REGULATOR, MARR FAMILY"/>
    <property type="match status" value="1"/>
</dbReference>
<sequence>MAHGGGDLDRRLVAALERAGHVVRTLLWRQAYANGLSPIQTQLLMHLVGRARPPRVGELAAEFDVTMATMSDALAALRRKELVRRDSDPGDRRSHVFSLTETGARLAADLAHWSDPVTGWLAAEPESDKADTLRFLLDLVGRLHDTGVLAVARTCVTCRFFVRDAHDDPARPHHCALLDTPFGDAALRVDCAEHQERDPSKA</sequence>
<organism evidence="2 3">
    <name type="scientific">Actinomadura graeca</name>
    <dbReference type="NCBI Taxonomy" id="2750812"/>
    <lineage>
        <taxon>Bacteria</taxon>
        <taxon>Bacillati</taxon>
        <taxon>Actinomycetota</taxon>
        <taxon>Actinomycetes</taxon>
        <taxon>Streptosporangiales</taxon>
        <taxon>Thermomonosporaceae</taxon>
        <taxon>Actinomadura</taxon>
    </lineage>
</organism>
<evidence type="ECO:0000313" key="2">
    <source>
        <dbReference type="EMBL" id="QXJ26898.1"/>
    </source>
</evidence>